<keyword evidence="9" id="KW-1185">Reference proteome</keyword>
<feature type="transmembrane region" description="Helical" evidence="6">
    <location>
        <begin position="176"/>
        <end position="196"/>
    </location>
</feature>
<keyword evidence="5 6" id="KW-0472">Membrane</keyword>
<evidence type="ECO:0000256" key="1">
    <source>
        <dbReference type="ARBA" id="ARBA00004651"/>
    </source>
</evidence>
<name>A0ABQ3GSM7_9GAMM</name>
<evidence type="ECO:0000313" key="8">
    <source>
        <dbReference type="EMBL" id="GHD32827.1"/>
    </source>
</evidence>
<evidence type="ECO:0000256" key="3">
    <source>
        <dbReference type="ARBA" id="ARBA00022692"/>
    </source>
</evidence>
<keyword evidence="3 6" id="KW-0812">Transmembrane</keyword>
<evidence type="ECO:0000256" key="4">
    <source>
        <dbReference type="ARBA" id="ARBA00022989"/>
    </source>
</evidence>
<feature type="domain" description="VTT" evidence="7">
    <location>
        <begin position="33"/>
        <end position="163"/>
    </location>
</feature>
<comment type="subcellular location">
    <subcellularLocation>
        <location evidence="1">Cell membrane</location>
        <topology evidence="1">Multi-pass membrane protein</topology>
    </subcellularLocation>
</comment>
<keyword evidence="4 6" id="KW-1133">Transmembrane helix</keyword>
<dbReference type="PANTHER" id="PTHR42709">
    <property type="entry name" value="ALKALINE PHOSPHATASE LIKE PROTEIN"/>
    <property type="match status" value="1"/>
</dbReference>
<evidence type="ECO:0000259" key="7">
    <source>
        <dbReference type="Pfam" id="PF09335"/>
    </source>
</evidence>
<dbReference type="RefSeq" id="WP_189584317.1">
    <property type="nucleotide sequence ID" value="NZ_BMZR01000003.1"/>
</dbReference>
<dbReference type="EMBL" id="BMZR01000003">
    <property type="protein sequence ID" value="GHD32827.1"/>
    <property type="molecule type" value="Genomic_DNA"/>
</dbReference>
<evidence type="ECO:0000256" key="5">
    <source>
        <dbReference type="ARBA" id="ARBA00023136"/>
    </source>
</evidence>
<accession>A0ABQ3GSM7</accession>
<evidence type="ECO:0000256" key="6">
    <source>
        <dbReference type="SAM" id="Phobius"/>
    </source>
</evidence>
<feature type="transmembrane region" description="Helical" evidence="6">
    <location>
        <begin position="140"/>
        <end position="164"/>
    </location>
</feature>
<keyword evidence="2" id="KW-1003">Cell membrane</keyword>
<dbReference type="PANTHER" id="PTHR42709:SF6">
    <property type="entry name" value="UNDECAPRENYL PHOSPHATE TRANSPORTER A"/>
    <property type="match status" value="1"/>
</dbReference>
<evidence type="ECO:0000256" key="2">
    <source>
        <dbReference type="ARBA" id="ARBA00022475"/>
    </source>
</evidence>
<evidence type="ECO:0000313" key="9">
    <source>
        <dbReference type="Proteomes" id="UP000610203"/>
    </source>
</evidence>
<reference evidence="9" key="1">
    <citation type="journal article" date="2019" name="Int. J. Syst. Evol. Microbiol.">
        <title>The Global Catalogue of Microorganisms (GCM) 10K type strain sequencing project: providing services to taxonomists for standard genome sequencing and annotation.</title>
        <authorList>
            <consortium name="The Broad Institute Genomics Platform"/>
            <consortium name="The Broad Institute Genome Sequencing Center for Infectious Disease"/>
            <person name="Wu L."/>
            <person name="Ma J."/>
        </authorList>
    </citation>
    <scope>NUCLEOTIDE SEQUENCE [LARGE SCALE GENOMIC DNA]</scope>
    <source>
        <strain evidence="9">KCTC 42280</strain>
    </source>
</reference>
<protein>
    <submittedName>
        <fullName evidence="8">Alkaline phosphatase</fullName>
    </submittedName>
</protein>
<dbReference type="InterPro" id="IPR051311">
    <property type="entry name" value="DedA_domain"/>
</dbReference>
<feature type="transmembrane region" description="Helical" evidence="6">
    <location>
        <begin position="53"/>
        <end position="74"/>
    </location>
</feature>
<gene>
    <name evidence="8" type="ORF">GCM10016272_15990</name>
</gene>
<dbReference type="Proteomes" id="UP000610203">
    <property type="component" value="Unassembled WGS sequence"/>
</dbReference>
<feature type="transmembrane region" description="Helical" evidence="6">
    <location>
        <begin position="7"/>
        <end position="26"/>
    </location>
</feature>
<dbReference type="InterPro" id="IPR032816">
    <property type="entry name" value="VTT_dom"/>
</dbReference>
<organism evidence="8 9">
    <name type="scientific">Psychrobacter glaciei</name>
    <dbReference type="NCBI Taxonomy" id="619771"/>
    <lineage>
        <taxon>Bacteria</taxon>
        <taxon>Pseudomonadati</taxon>
        <taxon>Pseudomonadota</taxon>
        <taxon>Gammaproteobacteria</taxon>
        <taxon>Moraxellales</taxon>
        <taxon>Moraxellaceae</taxon>
        <taxon>Psychrobacter</taxon>
    </lineage>
</organism>
<proteinExistence type="predicted"/>
<dbReference type="Pfam" id="PF09335">
    <property type="entry name" value="VTT_dom"/>
    <property type="match status" value="1"/>
</dbReference>
<sequence>MNQISEWVLSIMAKFGYFGIVFAMFAENVFPPIPSEVIMPAAGFAASKGDLNLMLVIVAGTLGASLGALPLYYLGRVFDKERLVAFTQKYGKYVFVKPDDVTSANDWFDKHGKTAVFFGRMVPGVRSLISIPAGMNKMPLLPFLVLTALGASIWTTVLTLAGYYLGQNYEAIEGALAPYSKGFGILAIIIIIGWLIKHRRQNKYRNSDLK</sequence>
<comment type="caution">
    <text evidence="8">The sequence shown here is derived from an EMBL/GenBank/DDBJ whole genome shotgun (WGS) entry which is preliminary data.</text>
</comment>